<feature type="compositionally biased region" description="Basic residues" evidence="1">
    <location>
        <begin position="410"/>
        <end position="425"/>
    </location>
</feature>
<sequence>MPSHHLEDIPPPPYSETDVFSNAGGARPSVSPASHEADDATQSTASTNGDVIYTPPLTPRSSHQSSFGEVDHLSVSSAAAAYFETRSPPALQNLPQLIHSVTLRDDTSAADLPFPSALLGPRDVKPEDWLTFVNFLLPHHAAASNEAVIDRKLRAERLSEDARSERSHAEKAQLGQIRREDGGDDRGRATLEATVREWNDGFFAPRRVMIQVNTATAAAPAEEEVVRVPGAWDASFDQPAAAASRSRFARFNPFGGAGGNGGEARGGRFRLGGFAIDGDRVSFGNRFVADSNGVRIGSFSADANGVSVNGQPMFGGPQPGARGFAGGPPGGFGGFGGFGGGPRGGGFGGFGRGGGFGGSGPWAGTNCGGATAPQGRGGWGRGWEGRGHRGRGCDNDARDGQQERGTEGRRGRRRHSDSHRNRARSHSASSSSSSSSSSSESSVGSLPGYDDLRDSQLPVAKDRLLAWLNDPDQPITRERVKQLKEQIKAARNAPANQPSGFNEPANIVYDRAAMRKEVRDLLKAWKDLKKQQTKARKKLRNDRRKQRRDERREQKHTRRDMRRAERDHRRGHGGHQHPNMPGAFPFGPGVPPAPHVPHFGMPSRPHGGPPGAPGPSIFNNWGPQNFLPGHPPMGPITMHDRTPGAWPGDEGIVSTEENQHRASQAKYRAADDLEARVALKESELLRLHEAVAREQEAAYRAGEAARGDVKAKPGAEQNALALEREIDGLARDMARMRTEADEEFARELAEEERRGW</sequence>
<accession>A0AAJ0HPD6</accession>
<keyword evidence="3" id="KW-1185">Reference proteome</keyword>
<protein>
    <submittedName>
        <fullName evidence="2">Uncharacterized protein</fullName>
    </submittedName>
</protein>
<dbReference type="EMBL" id="JAUIQD010000002">
    <property type="protein sequence ID" value="KAK3358893.1"/>
    <property type="molecule type" value="Genomic_DNA"/>
</dbReference>
<feature type="compositionally biased region" description="Polar residues" evidence="1">
    <location>
        <begin position="40"/>
        <end position="49"/>
    </location>
</feature>
<feature type="compositionally biased region" description="Basic and acidic residues" evidence="1">
    <location>
        <begin position="383"/>
        <end position="409"/>
    </location>
</feature>
<feature type="region of interest" description="Disordered" evidence="1">
    <location>
        <begin position="1"/>
        <end position="68"/>
    </location>
</feature>
<feature type="region of interest" description="Disordered" evidence="1">
    <location>
        <begin position="529"/>
        <end position="613"/>
    </location>
</feature>
<comment type="caution">
    <text evidence="2">The sequence shown here is derived from an EMBL/GenBank/DDBJ whole genome shotgun (WGS) entry which is preliminary data.</text>
</comment>
<evidence type="ECO:0000313" key="2">
    <source>
        <dbReference type="EMBL" id="KAK3358893.1"/>
    </source>
</evidence>
<dbReference type="Proteomes" id="UP001275084">
    <property type="component" value="Unassembled WGS sequence"/>
</dbReference>
<gene>
    <name evidence="2" type="ORF">B0T25DRAFT_78999</name>
</gene>
<feature type="compositionally biased region" description="Low complexity" evidence="1">
    <location>
        <begin position="596"/>
        <end position="606"/>
    </location>
</feature>
<feature type="region of interest" description="Disordered" evidence="1">
    <location>
        <begin position="362"/>
        <end position="454"/>
    </location>
</feature>
<reference evidence="2" key="2">
    <citation type="submission" date="2023-06" db="EMBL/GenBank/DDBJ databases">
        <authorList>
            <consortium name="Lawrence Berkeley National Laboratory"/>
            <person name="Haridas S."/>
            <person name="Hensen N."/>
            <person name="Bonometti L."/>
            <person name="Westerberg I."/>
            <person name="Brannstrom I.O."/>
            <person name="Guillou S."/>
            <person name="Cros-Aarteil S."/>
            <person name="Calhoun S."/>
            <person name="Kuo A."/>
            <person name="Mondo S."/>
            <person name="Pangilinan J."/>
            <person name="Riley R."/>
            <person name="Labutti K."/>
            <person name="Andreopoulos B."/>
            <person name="Lipzen A."/>
            <person name="Chen C."/>
            <person name="Yanf M."/>
            <person name="Daum C."/>
            <person name="Ng V."/>
            <person name="Clum A."/>
            <person name="Steindorff A."/>
            <person name="Ohm R."/>
            <person name="Martin F."/>
            <person name="Silar P."/>
            <person name="Natvig D."/>
            <person name="Lalanne C."/>
            <person name="Gautier V."/>
            <person name="Ament-Velasquez S.L."/>
            <person name="Kruys A."/>
            <person name="Hutchinson M.I."/>
            <person name="Powell A.J."/>
            <person name="Barry K."/>
            <person name="Miller A.N."/>
            <person name="Grigoriev I.V."/>
            <person name="Debuchy R."/>
            <person name="Gladieux P."/>
            <person name="Thoren M.H."/>
            <person name="Johannesson H."/>
        </authorList>
    </citation>
    <scope>NUCLEOTIDE SEQUENCE</scope>
    <source>
        <strain evidence="2">CBS 955.72</strain>
    </source>
</reference>
<feature type="region of interest" description="Disordered" evidence="1">
    <location>
        <begin position="160"/>
        <end position="186"/>
    </location>
</feature>
<evidence type="ECO:0000256" key="1">
    <source>
        <dbReference type="SAM" id="MobiDB-lite"/>
    </source>
</evidence>
<feature type="compositionally biased region" description="Basic residues" evidence="1">
    <location>
        <begin position="531"/>
        <end position="546"/>
    </location>
</feature>
<reference evidence="2" key="1">
    <citation type="journal article" date="2023" name="Mol. Phylogenet. Evol.">
        <title>Genome-scale phylogeny and comparative genomics of the fungal order Sordariales.</title>
        <authorList>
            <person name="Hensen N."/>
            <person name="Bonometti L."/>
            <person name="Westerberg I."/>
            <person name="Brannstrom I.O."/>
            <person name="Guillou S."/>
            <person name="Cros-Aarteil S."/>
            <person name="Calhoun S."/>
            <person name="Haridas S."/>
            <person name="Kuo A."/>
            <person name="Mondo S."/>
            <person name="Pangilinan J."/>
            <person name="Riley R."/>
            <person name="LaButti K."/>
            <person name="Andreopoulos B."/>
            <person name="Lipzen A."/>
            <person name="Chen C."/>
            <person name="Yan M."/>
            <person name="Daum C."/>
            <person name="Ng V."/>
            <person name="Clum A."/>
            <person name="Steindorff A."/>
            <person name="Ohm R.A."/>
            <person name="Martin F."/>
            <person name="Silar P."/>
            <person name="Natvig D.O."/>
            <person name="Lalanne C."/>
            <person name="Gautier V."/>
            <person name="Ament-Velasquez S.L."/>
            <person name="Kruys A."/>
            <person name="Hutchinson M.I."/>
            <person name="Powell A.J."/>
            <person name="Barry K."/>
            <person name="Miller A.N."/>
            <person name="Grigoriev I.V."/>
            <person name="Debuchy R."/>
            <person name="Gladieux P."/>
            <person name="Hiltunen Thoren M."/>
            <person name="Johannesson H."/>
        </authorList>
    </citation>
    <scope>NUCLEOTIDE SEQUENCE</scope>
    <source>
        <strain evidence="2">CBS 955.72</strain>
    </source>
</reference>
<proteinExistence type="predicted"/>
<feature type="compositionally biased region" description="Low complexity" evidence="1">
    <location>
        <begin position="426"/>
        <end position="445"/>
    </location>
</feature>
<dbReference type="AlphaFoldDB" id="A0AAJ0HPD6"/>
<name>A0AAJ0HPD6_9PEZI</name>
<evidence type="ECO:0000313" key="3">
    <source>
        <dbReference type="Proteomes" id="UP001275084"/>
    </source>
</evidence>
<organism evidence="2 3">
    <name type="scientific">Lasiosphaeria hispida</name>
    <dbReference type="NCBI Taxonomy" id="260671"/>
    <lineage>
        <taxon>Eukaryota</taxon>
        <taxon>Fungi</taxon>
        <taxon>Dikarya</taxon>
        <taxon>Ascomycota</taxon>
        <taxon>Pezizomycotina</taxon>
        <taxon>Sordariomycetes</taxon>
        <taxon>Sordariomycetidae</taxon>
        <taxon>Sordariales</taxon>
        <taxon>Lasiosphaeriaceae</taxon>
        <taxon>Lasiosphaeria</taxon>
    </lineage>
</organism>